<keyword evidence="2" id="KW-1185">Reference proteome</keyword>
<reference evidence="1" key="1">
    <citation type="submission" date="2013-07" db="EMBL/GenBank/DDBJ databases">
        <authorList>
            <person name="McIlroy S."/>
        </authorList>
    </citation>
    <scope>NUCLEOTIDE SEQUENCE [LARGE SCALE GENOMIC DNA]</scope>
    <source>
        <strain evidence="1">Run_A_D11</strain>
    </source>
</reference>
<evidence type="ECO:0000313" key="1">
    <source>
        <dbReference type="EMBL" id="CDI03981.1"/>
    </source>
</evidence>
<reference evidence="1" key="2">
    <citation type="submission" date="2014-03" db="EMBL/GenBank/DDBJ databases">
        <title>Candidatus Competibacter-lineage genomes retrieved from metagenomes reveal functional metabolic diversity.</title>
        <authorList>
            <person name="McIlroy S.J."/>
            <person name="Albertsen M."/>
            <person name="Andresen E.K."/>
            <person name="Saunders A.M."/>
            <person name="Kristiansen R."/>
            <person name="Stokholm-Bjerregaard M."/>
            <person name="Nielsen K.L."/>
            <person name="Nielsen P.H."/>
        </authorList>
    </citation>
    <scope>NUCLEOTIDE SEQUENCE</scope>
    <source>
        <strain evidence="1">Run_A_D11</strain>
    </source>
</reference>
<protein>
    <submittedName>
        <fullName evidence="1">Uncharacterized protein</fullName>
    </submittedName>
</protein>
<dbReference type="Proteomes" id="UP000035760">
    <property type="component" value="Unassembled WGS sequence"/>
</dbReference>
<gene>
    <name evidence="1" type="ORF">BN873_770014</name>
</gene>
<evidence type="ECO:0000313" key="2">
    <source>
        <dbReference type="Proteomes" id="UP000035760"/>
    </source>
</evidence>
<sequence length="59" mass="6374">MAELVDALDLGSSGVTRESSSLSFRTIRTVGPFNCYPALVAWRLGDALGGFAIYHDQQL</sequence>
<dbReference type="EMBL" id="CBTJ020000088">
    <property type="protein sequence ID" value="CDI03981.1"/>
    <property type="molecule type" value="Genomic_DNA"/>
</dbReference>
<dbReference type="AlphaFoldDB" id="W6M7M8"/>
<accession>W6M7M8</accession>
<comment type="caution">
    <text evidence="1">The sequence shown here is derived from an EMBL/GenBank/DDBJ whole genome shotgun (WGS) entry which is preliminary data.</text>
</comment>
<dbReference type="STRING" id="1400863.BN873_770014"/>
<organism evidence="1 2">
    <name type="scientific">Candidatus Competibacter denitrificans Run_A_D11</name>
    <dbReference type="NCBI Taxonomy" id="1400863"/>
    <lineage>
        <taxon>Bacteria</taxon>
        <taxon>Pseudomonadati</taxon>
        <taxon>Pseudomonadota</taxon>
        <taxon>Gammaproteobacteria</taxon>
        <taxon>Candidatus Competibacteraceae</taxon>
        <taxon>Candidatus Competibacter</taxon>
    </lineage>
</organism>
<name>W6M7M8_9GAMM</name>
<proteinExistence type="predicted"/>